<dbReference type="Pfam" id="PF07730">
    <property type="entry name" value="HisKA_3"/>
    <property type="match status" value="1"/>
</dbReference>
<keyword evidence="8" id="KW-1185">Reference proteome</keyword>
<dbReference type="EMBL" id="BAABID010000010">
    <property type="protein sequence ID" value="GAA4730921.1"/>
    <property type="molecule type" value="Genomic_DNA"/>
</dbReference>
<evidence type="ECO:0000256" key="4">
    <source>
        <dbReference type="SAM" id="MobiDB-lite"/>
    </source>
</evidence>
<feature type="transmembrane region" description="Helical" evidence="5">
    <location>
        <begin position="89"/>
        <end position="112"/>
    </location>
</feature>
<keyword evidence="5" id="KW-0812">Transmembrane</keyword>
<feature type="domain" description="Signal transduction histidine kinase subgroup 3 dimerisation and phosphoacceptor" evidence="6">
    <location>
        <begin position="217"/>
        <end position="283"/>
    </location>
</feature>
<evidence type="ECO:0000313" key="8">
    <source>
        <dbReference type="Proteomes" id="UP001500956"/>
    </source>
</evidence>
<evidence type="ECO:0000259" key="6">
    <source>
        <dbReference type="Pfam" id="PF07730"/>
    </source>
</evidence>
<dbReference type="Proteomes" id="UP001500956">
    <property type="component" value="Unassembled WGS sequence"/>
</dbReference>
<evidence type="ECO:0000256" key="1">
    <source>
        <dbReference type="ARBA" id="ARBA00022679"/>
    </source>
</evidence>
<dbReference type="PANTHER" id="PTHR24421:SF63">
    <property type="entry name" value="SENSOR HISTIDINE KINASE DESK"/>
    <property type="match status" value="1"/>
</dbReference>
<comment type="caution">
    <text evidence="7">The sequence shown here is derived from an EMBL/GenBank/DDBJ whole genome shotgun (WGS) entry which is preliminary data.</text>
</comment>
<evidence type="ECO:0000256" key="3">
    <source>
        <dbReference type="ARBA" id="ARBA00023012"/>
    </source>
</evidence>
<feature type="transmembrane region" description="Helical" evidence="5">
    <location>
        <begin position="174"/>
        <end position="196"/>
    </location>
</feature>
<keyword evidence="2" id="KW-0418">Kinase</keyword>
<protein>
    <recommendedName>
        <fullName evidence="6">Signal transduction histidine kinase subgroup 3 dimerisation and phosphoacceptor domain-containing protein</fullName>
    </recommendedName>
</protein>
<accession>A0ABP8YKF1</accession>
<feature type="compositionally biased region" description="Basic and acidic residues" evidence="4">
    <location>
        <begin position="359"/>
        <end position="369"/>
    </location>
</feature>
<evidence type="ECO:0000313" key="7">
    <source>
        <dbReference type="EMBL" id="GAA4730921.1"/>
    </source>
</evidence>
<keyword evidence="5" id="KW-1133">Transmembrane helix</keyword>
<dbReference type="InterPro" id="IPR050482">
    <property type="entry name" value="Sensor_HK_TwoCompSys"/>
</dbReference>
<dbReference type="InterPro" id="IPR036890">
    <property type="entry name" value="HATPase_C_sf"/>
</dbReference>
<feature type="compositionally biased region" description="Low complexity" evidence="4">
    <location>
        <begin position="370"/>
        <end position="380"/>
    </location>
</feature>
<sequence>MTTGRPAPTLAGGVRGVELYTRITLYTFVPLEGFFYLYAVAALSQNGTPPSVGGAGALLVAALGHMALCFATVHVGFSQPLVLRGRWRPVVVATVAAAVVVTVLALLVLPQASPEWIGLDPRSITIAVCAAGTLGALATGFGIKPLTVAALVPAAITAIVRIVAGLSVSSSITVAFGTFLLALFWAGTVRLSMWVLEVVRELEESRAVAGRLAVAEERLRIARDMHDVVGRALSAVAVKSDLSAALARRGDTRAADEMDQVRVLAQESLREVRGVVAGYRAPDLATELAGARSVLRAAGIAVRVVGDVPALVPSQQEAFAWVVREGVTNVVRHSRARECDIRLDVTDGAARLHLVNDGVDDRDGGRSDDGTPGPTTSDGTGIAGLRERLAAVGGTLDTTRSGDRFTLLASVPTPGGRP</sequence>
<name>A0ABP8YKF1_9MICO</name>
<organism evidence="7 8">
    <name type="scientific">Isoptericola chiayiensis</name>
    <dbReference type="NCBI Taxonomy" id="579446"/>
    <lineage>
        <taxon>Bacteria</taxon>
        <taxon>Bacillati</taxon>
        <taxon>Actinomycetota</taxon>
        <taxon>Actinomycetes</taxon>
        <taxon>Micrococcales</taxon>
        <taxon>Promicromonosporaceae</taxon>
        <taxon>Isoptericola</taxon>
    </lineage>
</organism>
<feature type="transmembrane region" description="Helical" evidence="5">
    <location>
        <begin position="124"/>
        <end position="143"/>
    </location>
</feature>
<reference evidence="8" key="1">
    <citation type="journal article" date="2019" name="Int. J. Syst. Evol. Microbiol.">
        <title>The Global Catalogue of Microorganisms (GCM) 10K type strain sequencing project: providing services to taxonomists for standard genome sequencing and annotation.</title>
        <authorList>
            <consortium name="The Broad Institute Genomics Platform"/>
            <consortium name="The Broad Institute Genome Sequencing Center for Infectious Disease"/>
            <person name="Wu L."/>
            <person name="Ma J."/>
        </authorList>
    </citation>
    <scope>NUCLEOTIDE SEQUENCE [LARGE SCALE GENOMIC DNA]</scope>
    <source>
        <strain evidence="8">JCM 18063</strain>
    </source>
</reference>
<feature type="transmembrane region" description="Helical" evidence="5">
    <location>
        <begin position="23"/>
        <end position="43"/>
    </location>
</feature>
<keyword evidence="1" id="KW-0808">Transferase</keyword>
<feature type="transmembrane region" description="Helical" evidence="5">
    <location>
        <begin position="55"/>
        <end position="77"/>
    </location>
</feature>
<proteinExistence type="predicted"/>
<keyword evidence="5" id="KW-0472">Membrane</keyword>
<dbReference type="CDD" id="cd16917">
    <property type="entry name" value="HATPase_UhpB-NarQ-NarX-like"/>
    <property type="match status" value="1"/>
</dbReference>
<gene>
    <name evidence="7" type="ORF">GCM10023216_23500</name>
</gene>
<dbReference type="PANTHER" id="PTHR24421">
    <property type="entry name" value="NITRATE/NITRITE SENSOR PROTEIN NARX-RELATED"/>
    <property type="match status" value="1"/>
</dbReference>
<keyword evidence="3" id="KW-0902">Two-component regulatory system</keyword>
<dbReference type="SUPFAM" id="SSF55874">
    <property type="entry name" value="ATPase domain of HSP90 chaperone/DNA topoisomerase II/histidine kinase"/>
    <property type="match status" value="1"/>
</dbReference>
<dbReference type="InterPro" id="IPR011712">
    <property type="entry name" value="Sig_transdc_His_kin_sub3_dim/P"/>
</dbReference>
<evidence type="ECO:0000256" key="2">
    <source>
        <dbReference type="ARBA" id="ARBA00022777"/>
    </source>
</evidence>
<dbReference type="Gene3D" id="3.30.565.10">
    <property type="entry name" value="Histidine kinase-like ATPase, C-terminal domain"/>
    <property type="match status" value="1"/>
</dbReference>
<feature type="region of interest" description="Disordered" evidence="4">
    <location>
        <begin position="356"/>
        <end position="383"/>
    </location>
</feature>
<dbReference type="Gene3D" id="1.20.5.1930">
    <property type="match status" value="1"/>
</dbReference>
<evidence type="ECO:0000256" key="5">
    <source>
        <dbReference type="SAM" id="Phobius"/>
    </source>
</evidence>